<dbReference type="InterPro" id="IPR004320">
    <property type="entry name" value="BPS1_pln"/>
</dbReference>
<comment type="caution">
    <text evidence="1">The sequence shown here is derived from an EMBL/GenBank/DDBJ whole genome shotgun (WGS) entry which is preliminary data.</text>
</comment>
<dbReference type="GO" id="GO:0048364">
    <property type="term" value="P:root development"/>
    <property type="evidence" value="ECO:0007669"/>
    <property type="project" value="InterPro"/>
</dbReference>
<dbReference type="OMA" id="WELASME"/>
<keyword evidence="2" id="KW-1185">Reference proteome</keyword>
<gene>
    <name evidence="1" type="ORF">MANES_10G135500v8</name>
</gene>
<evidence type="ECO:0000313" key="1">
    <source>
        <dbReference type="EMBL" id="OAY39935.1"/>
    </source>
</evidence>
<dbReference type="EMBL" id="CM004396">
    <property type="protein sequence ID" value="OAY39935.1"/>
    <property type="molecule type" value="Genomic_DNA"/>
</dbReference>
<reference evidence="2" key="1">
    <citation type="journal article" date="2016" name="Nat. Biotechnol.">
        <title>Sequencing wild and cultivated cassava and related species reveals extensive interspecific hybridization and genetic diversity.</title>
        <authorList>
            <person name="Bredeson J.V."/>
            <person name="Lyons J.B."/>
            <person name="Prochnik S.E."/>
            <person name="Wu G.A."/>
            <person name="Ha C.M."/>
            <person name="Edsinger-Gonzales E."/>
            <person name="Grimwood J."/>
            <person name="Schmutz J."/>
            <person name="Rabbi I.Y."/>
            <person name="Egesi C."/>
            <person name="Nauluvula P."/>
            <person name="Lebot V."/>
            <person name="Ndunguru J."/>
            <person name="Mkamilo G."/>
            <person name="Bart R.S."/>
            <person name="Setter T.L."/>
            <person name="Gleadow R.M."/>
            <person name="Kulakow P."/>
            <person name="Ferguson M.E."/>
            <person name="Rounsley S."/>
            <person name="Rokhsar D.S."/>
        </authorList>
    </citation>
    <scope>NUCLEOTIDE SEQUENCE [LARGE SCALE GENOMIC DNA]</scope>
    <source>
        <strain evidence="2">cv. AM560-2</strain>
    </source>
</reference>
<dbReference type="AlphaFoldDB" id="A0A2C9V7I5"/>
<dbReference type="PANTHER" id="PTHR31509">
    <property type="entry name" value="BPS1-LIKE PROTEIN"/>
    <property type="match status" value="1"/>
</dbReference>
<organism evidence="1 2">
    <name type="scientific">Manihot esculenta</name>
    <name type="common">Cassava</name>
    <name type="synonym">Jatropha manihot</name>
    <dbReference type="NCBI Taxonomy" id="3983"/>
    <lineage>
        <taxon>Eukaryota</taxon>
        <taxon>Viridiplantae</taxon>
        <taxon>Streptophyta</taxon>
        <taxon>Embryophyta</taxon>
        <taxon>Tracheophyta</taxon>
        <taxon>Spermatophyta</taxon>
        <taxon>Magnoliopsida</taxon>
        <taxon>eudicotyledons</taxon>
        <taxon>Gunneridae</taxon>
        <taxon>Pentapetalae</taxon>
        <taxon>rosids</taxon>
        <taxon>fabids</taxon>
        <taxon>Malpighiales</taxon>
        <taxon>Euphorbiaceae</taxon>
        <taxon>Crotonoideae</taxon>
        <taxon>Manihoteae</taxon>
        <taxon>Manihot</taxon>
    </lineage>
</organism>
<dbReference type="OrthoDB" id="985898at2759"/>
<accession>A0A2C9V7I5</accession>
<dbReference type="Pfam" id="PF03087">
    <property type="entry name" value="BPS1"/>
    <property type="match status" value="1"/>
</dbReference>
<evidence type="ECO:0000313" key="2">
    <source>
        <dbReference type="Proteomes" id="UP000091857"/>
    </source>
</evidence>
<proteinExistence type="predicted"/>
<dbReference type="GO" id="GO:0048367">
    <property type="term" value="P:shoot system development"/>
    <property type="evidence" value="ECO:0007669"/>
    <property type="project" value="InterPro"/>
</dbReference>
<name>A0A2C9V7I5_MANES</name>
<dbReference type="Gramene" id="Manes.10G135500.1.v8.1">
    <property type="protein sequence ID" value="Manes.10G135500.1.v8.1.CDS.1"/>
    <property type="gene ID" value="Manes.10G135500.v8.1"/>
</dbReference>
<dbReference type="STRING" id="3983.A0A2C9V7I5"/>
<protein>
    <submittedName>
        <fullName evidence="1">Uncharacterized protein</fullName>
    </submittedName>
</protein>
<sequence length="296" mass="33331">MVLLVERQQPKSLSASLQAFRYDVSLCMTHQLLFNSKAPGLETLTLEWIQKCFQVLPMINKAFTKLVVEIDYPVSKWKAKTMEEYLNYSLNSLDILNSFTSALSHFGHARLSLSLALSLVESSPSLAMKRLKMIEFKSFRKEFGVQENKEDDKGRSCSDKEKVVQQALMELRSTGFWVCSVVLAGLCGDDRAYLKMRRSAGALSNPALINLDSMIYGILMEKRCVLKEVIELKDSADCLEAAIAGKHSSDAAEEMQRKLEEFEKLLDGLGKEVNCLFSELLAARNELLNGIRTQKP</sequence>
<dbReference type="Proteomes" id="UP000091857">
    <property type="component" value="Chromosome 10"/>
</dbReference>